<sequence length="527" mass="56489">MTDVVPTNAAEITVTELSSAIKRTVEDAFGFVRLRGEISGYKGPSSSGHCYFRLKDEGATIEAVIWKGTFARLKFKPQEGLEVVATGRVTTFPGSSKYQVVIESLEPAGVGALMALLEERRRKLTAEGLFEASRKRPLPYLPEVIGVVTSPTGAVIRDILHRLADRFPRTVLVWPVRVQGEGSAAEVANAIRGFNAIDDDSDLPRPDVLIVARGGGSLEDLWGFNEEIVVRAAAESVIPLISAVGHETDTTLIDFAADRRAPTPTAAAEMAVPVRADLIAEVTDLARRQVAGIMRLLDDRRTQTRAASRALPDAERLLEQARQRLDNAGERLPNALIANAAAHRAQLLRAAGRLSPGMLTARIARSGDQIVALSRRAGAAAGRRIEIQDQGFRTLSARLSRSLGVYAAAQTTHIARSRDRLGDLFARAPRAIDLILRRRADRLDGASKLLSALSYQGVLARGFALVRDEAGKPLRTASAVAAGASLTIEFADGRVAAQARGEAPPRPAKADAKPAKKPPGEGQGSLF</sequence>
<evidence type="ECO:0000256" key="4">
    <source>
        <dbReference type="ARBA" id="ARBA00022839"/>
    </source>
</evidence>
<comment type="similarity">
    <text evidence="5 6">Belongs to the XseA family.</text>
</comment>
<dbReference type="GO" id="GO:0006308">
    <property type="term" value="P:DNA catabolic process"/>
    <property type="evidence" value="ECO:0007669"/>
    <property type="project" value="UniProtKB-UniRule"/>
</dbReference>
<keyword evidence="2 5" id="KW-0540">Nuclease</keyword>
<comment type="subunit">
    <text evidence="5">Heterooligomer composed of large and small subunits.</text>
</comment>
<evidence type="ECO:0000256" key="1">
    <source>
        <dbReference type="ARBA" id="ARBA00022490"/>
    </source>
</evidence>
<dbReference type="EC" id="3.1.11.6" evidence="5"/>
<dbReference type="GO" id="GO:0008855">
    <property type="term" value="F:exodeoxyribonuclease VII activity"/>
    <property type="evidence" value="ECO:0007669"/>
    <property type="project" value="UniProtKB-UniRule"/>
</dbReference>
<dbReference type="InterPro" id="IPR025824">
    <property type="entry name" value="OB-fold_nuc-bd_dom"/>
</dbReference>
<evidence type="ECO:0000256" key="3">
    <source>
        <dbReference type="ARBA" id="ARBA00022801"/>
    </source>
</evidence>
<feature type="domain" description="Exonuclease VII large subunit C-terminal" evidence="8">
    <location>
        <begin position="129"/>
        <end position="400"/>
    </location>
</feature>
<dbReference type="OrthoDB" id="9802795at2"/>
<comment type="subcellular location">
    <subcellularLocation>
        <location evidence="5 6">Cytoplasm</location>
    </subcellularLocation>
</comment>
<keyword evidence="11" id="KW-1185">Reference proteome</keyword>
<keyword evidence="1 5" id="KW-0963">Cytoplasm</keyword>
<dbReference type="HAMAP" id="MF_00378">
    <property type="entry name" value="Exonuc_7_L"/>
    <property type="match status" value="1"/>
</dbReference>
<dbReference type="PANTHER" id="PTHR30008:SF0">
    <property type="entry name" value="EXODEOXYRIBONUCLEASE 7 LARGE SUBUNIT"/>
    <property type="match status" value="1"/>
</dbReference>
<dbReference type="Pfam" id="PF13742">
    <property type="entry name" value="tRNA_anti_2"/>
    <property type="match status" value="1"/>
</dbReference>
<accession>A0A4D7QFR9</accession>
<gene>
    <name evidence="5" type="primary">xseA</name>
    <name evidence="10" type="ORF">E8L99_09755</name>
</gene>
<comment type="catalytic activity">
    <reaction evidence="5 6">
        <text>Exonucleolytic cleavage in either 5'- to 3'- or 3'- to 5'-direction to yield nucleoside 5'-phosphates.</text>
        <dbReference type="EC" id="3.1.11.6"/>
    </reaction>
</comment>
<dbReference type="NCBIfam" id="TIGR00237">
    <property type="entry name" value="xseA"/>
    <property type="match status" value="1"/>
</dbReference>
<keyword evidence="4 5" id="KW-0269">Exonuclease</keyword>
<organism evidence="10 11">
    <name type="scientific">Phreatobacter aquaticus</name>
    <dbReference type="NCBI Taxonomy" id="2570229"/>
    <lineage>
        <taxon>Bacteria</taxon>
        <taxon>Pseudomonadati</taxon>
        <taxon>Pseudomonadota</taxon>
        <taxon>Alphaproteobacteria</taxon>
        <taxon>Hyphomicrobiales</taxon>
        <taxon>Phreatobacteraceae</taxon>
        <taxon>Phreatobacter</taxon>
    </lineage>
</organism>
<reference evidence="10 11" key="1">
    <citation type="submission" date="2019-04" db="EMBL/GenBank/DDBJ databases">
        <title>Phreatobacter aquaticus sp. nov.</title>
        <authorList>
            <person name="Choi A."/>
            <person name="Baek K."/>
        </authorList>
    </citation>
    <scope>NUCLEOTIDE SEQUENCE [LARGE SCALE GENOMIC DNA]</scope>
    <source>
        <strain evidence="10 11">NMCR1094</strain>
    </source>
</reference>
<evidence type="ECO:0000313" key="10">
    <source>
        <dbReference type="EMBL" id="QCK86018.1"/>
    </source>
</evidence>
<dbReference type="AlphaFoldDB" id="A0A4D7QFR9"/>
<dbReference type="KEGG" id="paqt:E8L99_09755"/>
<dbReference type="PANTHER" id="PTHR30008">
    <property type="entry name" value="EXODEOXYRIBONUCLEASE 7 LARGE SUBUNIT"/>
    <property type="match status" value="1"/>
</dbReference>
<dbReference type="Pfam" id="PF02601">
    <property type="entry name" value="Exonuc_VII_L"/>
    <property type="match status" value="2"/>
</dbReference>
<evidence type="ECO:0000256" key="5">
    <source>
        <dbReference type="HAMAP-Rule" id="MF_00378"/>
    </source>
</evidence>
<keyword evidence="3 5" id="KW-0378">Hydrolase</keyword>
<dbReference type="CDD" id="cd04489">
    <property type="entry name" value="ExoVII_LU_OBF"/>
    <property type="match status" value="1"/>
</dbReference>
<dbReference type="InterPro" id="IPR003753">
    <property type="entry name" value="Exonuc_VII_L"/>
</dbReference>
<dbReference type="Proteomes" id="UP000298588">
    <property type="component" value="Chromosome"/>
</dbReference>
<dbReference type="GO" id="GO:0005737">
    <property type="term" value="C:cytoplasm"/>
    <property type="evidence" value="ECO:0007669"/>
    <property type="project" value="UniProtKB-SubCell"/>
</dbReference>
<dbReference type="GO" id="GO:0009318">
    <property type="term" value="C:exodeoxyribonuclease VII complex"/>
    <property type="evidence" value="ECO:0007669"/>
    <property type="project" value="UniProtKB-UniRule"/>
</dbReference>
<evidence type="ECO:0000256" key="6">
    <source>
        <dbReference type="RuleBase" id="RU004355"/>
    </source>
</evidence>
<feature type="domain" description="Exonuclease VII large subunit C-terminal" evidence="8">
    <location>
        <begin position="408"/>
        <end position="497"/>
    </location>
</feature>
<evidence type="ECO:0000259" key="8">
    <source>
        <dbReference type="Pfam" id="PF02601"/>
    </source>
</evidence>
<comment type="function">
    <text evidence="5">Bidirectionally degrades single-stranded DNA into large acid-insoluble oligonucleotides, which are then degraded further into small acid-soluble oligonucleotides.</text>
</comment>
<proteinExistence type="inferred from homology"/>
<evidence type="ECO:0000313" key="11">
    <source>
        <dbReference type="Proteomes" id="UP000298588"/>
    </source>
</evidence>
<feature type="region of interest" description="Disordered" evidence="7">
    <location>
        <begin position="497"/>
        <end position="527"/>
    </location>
</feature>
<protein>
    <recommendedName>
        <fullName evidence="5">Exodeoxyribonuclease 7 large subunit</fullName>
        <ecNumber evidence="5">3.1.11.6</ecNumber>
    </recommendedName>
    <alternativeName>
        <fullName evidence="5">Exodeoxyribonuclease VII large subunit</fullName>
        <shortName evidence="5">Exonuclease VII large subunit</shortName>
    </alternativeName>
</protein>
<dbReference type="RefSeq" id="WP_137099350.1">
    <property type="nucleotide sequence ID" value="NZ_CP039865.1"/>
</dbReference>
<dbReference type="EMBL" id="CP039865">
    <property type="protein sequence ID" value="QCK86018.1"/>
    <property type="molecule type" value="Genomic_DNA"/>
</dbReference>
<evidence type="ECO:0000256" key="7">
    <source>
        <dbReference type="SAM" id="MobiDB-lite"/>
    </source>
</evidence>
<dbReference type="InterPro" id="IPR020579">
    <property type="entry name" value="Exonuc_VII_lsu_C"/>
</dbReference>
<name>A0A4D7QFR9_9HYPH</name>
<evidence type="ECO:0000259" key="9">
    <source>
        <dbReference type="Pfam" id="PF13742"/>
    </source>
</evidence>
<feature type="domain" description="OB-fold nucleic acid binding" evidence="9">
    <location>
        <begin position="12"/>
        <end position="105"/>
    </location>
</feature>
<dbReference type="GO" id="GO:0003676">
    <property type="term" value="F:nucleic acid binding"/>
    <property type="evidence" value="ECO:0007669"/>
    <property type="project" value="InterPro"/>
</dbReference>
<evidence type="ECO:0000256" key="2">
    <source>
        <dbReference type="ARBA" id="ARBA00022722"/>
    </source>
</evidence>